<keyword evidence="3" id="KW-1134">Transmembrane beta strand</keyword>
<name>A0A1B7XH07_9BACT</name>
<dbReference type="EMBL" id="JXMS01000006">
    <property type="protein sequence ID" value="OBQ54803.1"/>
    <property type="molecule type" value="Genomic_DNA"/>
</dbReference>
<evidence type="ECO:0000256" key="3">
    <source>
        <dbReference type="ARBA" id="ARBA00022452"/>
    </source>
</evidence>
<evidence type="ECO:0000256" key="5">
    <source>
        <dbReference type="ARBA" id="ARBA00022729"/>
    </source>
</evidence>
<keyword evidence="5 8" id="KW-0732">Signal</keyword>
<keyword evidence="7" id="KW-0998">Cell outer membrane</keyword>
<evidence type="ECO:0000313" key="10">
    <source>
        <dbReference type="Proteomes" id="UP000091979"/>
    </source>
</evidence>
<dbReference type="PATRIC" id="fig|1560234.3.peg.2915"/>
<evidence type="ECO:0000313" key="9">
    <source>
        <dbReference type="EMBL" id="OBQ54803.1"/>
    </source>
</evidence>
<comment type="subcellular location">
    <subcellularLocation>
        <location evidence="1">Cell outer membrane</location>
        <topology evidence="1">Multi-pass membrane protein</topology>
    </subcellularLocation>
</comment>
<comment type="similarity">
    <text evidence="2">Belongs to the OmpP1/FadL family.</text>
</comment>
<gene>
    <name evidence="9" type="ORF">SP90_04775</name>
</gene>
<dbReference type="Pfam" id="PF03349">
    <property type="entry name" value="Toluene_X"/>
    <property type="match status" value="1"/>
</dbReference>
<evidence type="ECO:0000256" key="4">
    <source>
        <dbReference type="ARBA" id="ARBA00022692"/>
    </source>
</evidence>
<feature type="signal peptide" evidence="8">
    <location>
        <begin position="1"/>
        <end position="23"/>
    </location>
</feature>
<dbReference type="NCBIfam" id="TIGR01414">
    <property type="entry name" value="autotrans_barl"/>
    <property type="match status" value="1"/>
</dbReference>
<dbReference type="RefSeq" id="WP_066853133.1">
    <property type="nucleotide sequence ID" value="NZ_JXMS01000006.1"/>
</dbReference>
<dbReference type="InterPro" id="IPR006315">
    <property type="entry name" value="OM_autotransptr_brl_dom"/>
</dbReference>
<feature type="chain" id="PRO_5008600639" description="Transporter" evidence="8">
    <location>
        <begin position="24"/>
        <end position="410"/>
    </location>
</feature>
<dbReference type="Gene3D" id="2.40.160.60">
    <property type="entry name" value="Outer membrane protein transport protein (OMPP1/FadL/TodX)"/>
    <property type="match status" value="1"/>
</dbReference>
<evidence type="ECO:0000256" key="8">
    <source>
        <dbReference type="SAM" id="SignalP"/>
    </source>
</evidence>
<reference evidence="9 10" key="1">
    <citation type="submission" date="2015-01" db="EMBL/GenBank/DDBJ databases">
        <title>Desulfovibrio sp. JC271 draft genome sequence.</title>
        <authorList>
            <person name="Shivani Y."/>
            <person name="Subhash Y."/>
            <person name="Sasikala C."/>
            <person name="Ramana C.V."/>
        </authorList>
    </citation>
    <scope>NUCLEOTIDE SEQUENCE [LARGE SCALE GENOMIC DNA]</scope>
    <source>
        <strain evidence="9 10">JC271</strain>
    </source>
</reference>
<dbReference type="InterPro" id="IPR005017">
    <property type="entry name" value="OMPP1/FadL/TodX"/>
</dbReference>
<dbReference type="GO" id="GO:0009279">
    <property type="term" value="C:cell outer membrane"/>
    <property type="evidence" value="ECO:0007669"/>
    <property type="project" value="UniProtKB-SubCell"/>
</dbReference>
<evidence type="ECO:0000256" key="6">
    <source>
        <dbReference type="ARBA" id="ARBA00023136"/>
    </source>
</evidence>
<dbReference type="PANTHER" id="PTHR35093">
    <property type="entry name" value="OUTER MEMBRANE PROTEIN NMB0088-RELATED"/>
    <property type="match status" value="1"/>
</dbReference>
<evidence type="ECO:0000256" key="2">
    <source>
        <dbReference type="ARBA" id="ARBA00008163"/>
    </source>
</evidence>
<dbReference type="GO" id="GO:0015483">
    <property type="term" value="F:long-chain fatty acid transporting porin activity"/>
    <property type="evidence" value="ECO:0007669"/>
    <property type="project" value="TreeGrafter"/>
</dbReference>
<evidence type="ECO:0000256" key="7">
    <source>
        <dbReference type="ARBA" id="ARBA00023237"/>
    </source>
</evidence>
<keyword evidence="10" id="KW-1185">Reference proteome</keyword>
<dbReference type="SUPFAM" id="SSF56935">
    <property type="entry name" value="Porins"/>
    <property type="match status" value="1"/>
</dbReference>
<evidence type="ECO:0008006" key="11">
    <source>
        <dbReference type="Google" id="ProtNLM"/>
    </source>
</evidence>
<dbReference type="Proteomes" id="UP000091979">
    <property type="component" value="Unassembled WGS sequence"/>
</dbReference>
<evidence type="ECO:0000256" key="1">
    <source>
        <dbReference type="ARBA" id="ARBA00004571"/>
    </source>
</evidence>
<protein>
    <recommendedName>
        <fullName evidence="11">Transporter</fullName>
    </recommendedName>
</protein>
<dbReference type="PANTHER" id="PTHR35093:SF8">
    <property type="entry name" value="OUTER MEMBRANE PROTEIN NMB0088-RELATED"/>
    <property type="match status" value="1"/>
</dbReference>
<dbReference type="OrthoDB" id="9922at2"/>
<keyword evidence="6" id="KW-0472">Membrane</keyword>
<comment type="caution">
    <text evidence="9">The sequence shown here is derived from an EMBL/GenBank/DDBJ whole genome shotgun (WGS) entry which is preliminary data.</text>
</comment>
<organism evidence="9 10">
    <name type="scientific">Halodesulfovibrio spirochaetisodalis</name>
    <dbReference type="NCBI Taxonomy" id="1560234"/>
    <lineage>
        <taxon>Bacteria</taxon>
        <taxon>Pseudomonadati</taxon>
        <taxon>Thermodesulfobacteriota</taxon>
        <taxon>Desulfovibrionia</taxon>
        <taxon>Desulfovibrionales</taxon>
        <taxon>Desulfovibrionaceae</taxon>
        <taxon>Halodesulfovibrio</taxon>
    </lineage>
</organism>
<sequence>MTRRVIQLIVICSVLLVAVAAQAAGFGIYEYSARANALGNSVMAGKADPSSIAINPAQLTELEGTQFALGVSGIYPSATVKIDSPAEDAGSYDGESSLWTIPHFYATHALTDDVYVGVGVFSRFGLGTKFDSDWPGASDVHDVRIRSVSINPLIGYKVTKNFSVAIGPEIMWFDFMLKKKTGHPMIPGYLDTKMSGDSWGAGVSVGARYQITEWLSAGASYRSQVTQSVKGDINMDAGSNRIKDTSASGKITLPEQVGFGINVKPTDKLSVEVGATWIGWSSYSELKVEFEGGPFVKKSDYKDTWRYNAGAEYALTENWDVRASYVYDNSPLNGDSLSYMVPANDRHLFGFGAGWHNESWSVDASYNYLLMKERSATVHVTKSNGMPYAQKGEFKDGDAHIFGLTVGYRF</sequence>
<keyword evidence="4" id="KW-0812">Transmembrane</keyword>
<proteinExistence type="inferred from homology"/>
<dbReference type="AlphaFoldDB" id="A0A1B7XH07"/>
<accession>A0A1B7XH07</accession>